<dbReference type="EMBL" id="NEDP02076735">
    <property type="protein sequence ID" value="OWF35269.1"/>
    <property type="molecule type" value="Genomic_DNA"/>
</dbReference>
<organism evidence="6 7">
    <name type="scientific">Mizuhopecten yessoensis</name>
    <name type="common">Japanese scallop</name>
    <name type="synonym">Patinopecten yessoensis</name>
    <dbReference type="NCBI Taxonomy" id="6573"/>
    <lineage>
        <taxon>Eukaryota</taxon>
        <taxon>Metazoa</taxon>
        <taxon>Spiralia</taxon>
        <taxon>Lophotrochozoa</taxon>
        <taxon>Mollusca</taxon>
        <taxon>Bivalvia</taxon>
        <taxon>Autobranchia</taxon>
        <taxon>Pteriomorphia</taxon>
        <taxon>Pectinida</taxon>
        <taxon>Pectinoidea</taxon>
        <taxon>Pectinidae</taxon>
        <taxon>Mizuhopecten</taxon>
    </lineage>
</organism>
<feature type="transmembrane region" description="Helical" evidence="5">
    <location>
        <begin position="239"/>
        <end position="260"/>
    </location>
</feature>
<evidence type="ECO:0000256" key="1">
    <source>
        <dbReference type="ARBA" id="ARBA00004141"/>
    </source>
</evidence>
<dbReference type="GO" id="GO:0005385">
    <property type="term" value="F:zinc ion transmembrane transporter activity"/>
    <property type="evidence" value="ECO:0007669"/>
    <property type="project" value="TreeGrafter"/>
</dbReference>
<evidence type="ECO:0000256" key="3">
    <source>
        <dbReference type="ARBA" id="ARBA00022989"/>
    </source>
</evidence>
<evidence type="ECO:0000256" key="2">
    <source>
        <dbReference type="ARBA" id="ARBA00022692"/>
    </source>
</evidence>
<evidence type="ECO:0000313" key="6">
    <source>
        <dbReference type="EMBL" id="OWF35269.1"/>
    </source>
</evidence>
<feature type="transmembrane region" description="Helical" evidence="5">
    <location>
        <begin position="7"/>
        <end position="26"/>
    </location>
</feature>
<keyword evidence="7" id="KW-1185">Reference proteome</keyword>
<evidence type="ECO:0000256" key="5">
    <source>
        <dbReference type="SAM" id="Phobius"/>
    </source>
</evidence>
<comment type="caution">
    <text evidence="6">The sequence shown here is derived from an EMBL/GenBank/DDBJ whole genome shotgun (WGS) entry which is preliminary data.</text>
</comment>
<name>A0A210PFK4_MIZYE</name>
<keyword evidence="3 5" id="KW-1133">Transmembrane helix</keyword>
<reference evidence="6 7" key="1">
    <citation type="journal article" date="2017" name="Nat. Ecol. Evol.">
        <title>Scallop genome provides insights into evolution of bilaterian karyotype and development.</title>
        <authorList>
            <person name="Wang S."/>
            <person name="Zhang J."/>
            <person name="Jiao W."/>
            <person name="Li J."/>
            <person name="Xun X."/>
            <person name="Sun Y."/>
            <person name="Guo X."/>
            <person name="Huan P."/>
            <person name="Dong B."/>
            <person name="Zhang L."/>
            <person name="Hu X."/>
            <person name="Sun X."/>
            <person name="Wang J."/>
            <person name="Zhao C."/>
            <person name="Wang Y."/>
            <person name="Wang D."/>
            <person name="Huang X."/>
            <person name="Wang R."/>
            <person name="Lv J."/>
            <person name="Li Y."/>
            <person name="Zhang Z."/>
            <person name="Liu B."/>
            <person name="Lu W."/>
            <person name="Hui Y."/>
            <person name="Liang J."/>
            <person name="Zhou Z."/>
            <person name="Hou R."/>
            <person name="Li X."/>
            <person name="Liu Y."/>
            <person name="Li H."/>
            <person name="Ning X."/>
            <person name="Lin Y."/>
            <person name="Zhao L."/>
            <person name="Xing Q."/>
            <person name="Dou J."/>
            <person name="Li Y."/>
            <person name="Mao J."/>
            <person name="Guo H."/>
            <person name="Dou H."/>
            <person name="Li T."/>
            <person name="Mu C."/>
            <person name="Jiang W."/>
            <person name="Fu Q."/>
            <person name="Fu X."/>
            <person name="Miao Y."/>
            <person name="Liu J."/>
            <person name="Yu Q."/>
            <person name="Li R."/>
            <person name="Liao H."/>
            <person name="Li X."/>
            <person name="Kong Y."/>
            <person name="Jiang Z."/>
            <person name="Chourrout D."/>
            <person name="Li R."/>
            <person name="Bao Z."/>
        </authorList>
    </citation>
    <scope>NUCLEOTIDE SEQUENCE [LARGE SCALE GENOMIC DNA]</scope>
    <source>
        <strain evidence="6 7">PY_sf001</strain>
    </source>
</reference>
<feature type="transmembrane region" description="Helical" evidence="5">
    <location>
        <begin position="272"/>
        <end position="293"/>
    </location>
</feature>
<dbReference type="PANTHER" id="PTHR11040:SF140">
    <property type="entry name" value="ZRT (ZRT), IRT- (IRT-) LIKE PROTEIN TRANSPORTER"/>
    <property type="match status" value="1"/>
</dbReference>
<comment type="subcellular location">
    <subcellularLocation>
        <location evidence="1">Membrane</location>
        <topology evidence="1">Multi-pass membrane protein</topology>
    </subcellularLocation>
</comment>
<feature type="transmembrane region" description="Helical" evidence="5">
    <location>
        <begin position="214"/>
        <end position="233"/>
    </location>
</feature>
<dbReference type="STRING" id="6573.A0A210PFK4"/>
<keyword evidence="4 5" id="KW-0472">Membrane</keyword>
<dbReference type="PANTHER" id="PTHR11040">
    <property type="entry name" value="ZINC/IRON TRANSPORTER"/>
    <property type="match status" value="1"/>
</dbReference>
<feature type="transmembrane region" description="Helical" evidence="5">
    <location>
        <begin position="46"/>
        <end position="65"/>
    </location>
</feature>
<dbReference type="Proteomes" id="UP000242188">
    <property type="component" value="Unassembled WGS sequence"/>
</dbReference>
<protein>
    <submittedName>
        <fullName evidence="6">Zinc transporter ZIP2</fullName>
    </submittedName>
</protein>
<keyword evidence="2 5" id="KW-0812">Transmembrane</keyword>
<sequence>MVAVAKIVSMFLLLGLTFGFGITPLWLLKVMSNKMKNLSRLQHFVSLMNCFAGGVFLGTSILHLIQESMETVAEAIPEVDFPLSGVLIGLEHIIGLASKGDDSPFLDHGHNHGTKGKVSRDYALNVPEGDILARTDPESIGEINSTFQSDEKKNGELRTEAFCTHGETSFSKDETNAATTQTVTHAIDDTKQKSAVMDISGDGRSKTTKRIRTIILVIALSIHMIFEGMAIGLQDSEVSTWTLMVAISIHKIIVVFSVCLKMREIIESNIQIIIYILYLASVSPVGIAVGLAISSSGSAGSAQEISSGVLQSLAAGTFLYVTFFEILQKELSNGYSLFKVFLTLLGFAVMAGLKVLDKD</sequence>
<dbReference type="AlphaFoldDB" id="A0A210PFK4"/>
<gene>
    <name evidence="6" type="ORF">KP79_PYT26092</name>
</gene>
<accession>A0A210PFK4</accession>
<dbReference type="GO" id="GO:0005886">
    <property type="term" value="C:plasma membrane"/>
    <property type="evidence" value="ECO:0007669"/>
    <property type="project" value="TreeGrafter"/>
</dbReference>
<dbReference type="InterPro" id="IPR003689">
    <property type="entry name" value="ZIP"/>
</dbReference>
<feature type="transmembrane region" description="Helical" evidence="5">
    <location>
        <begin position="305"/>
        <end position="324"/>
    </location>
</feature>
<dbReference type="OrthoDB" id="448280at2759"/>
<evidence type="ECO:0000256" key="4">
    <source>
        <dbReference type="ARBA" id="ARBA00023136"/>
    </source>
</evidence>
<proteinExistence type="predicted"/>
<feature type="transmembrane region" description="Helical" evidence="5">
    <location>
        <begin position="336"/>
        <end position="356"/>
    </location>
</feature>
<evidence type="ECO:0000313" key="7">
    <source>
        <dbReference type="Proteomes" id="UP000242188"/>
    </source>
</evidence>
<dbReference type="Pfam" id="PF02535">
    <property type="entry name" value="Zip"/>
    <property type="match status" value="1"/>
</dbReference>